<protein>
    <submittedName>
        <fullName evidence="2">Putative membrane protein YdfK</fullName>
    </submittedName>
</protein>
<dbReference type="PANTHER" id="PTHR36111">
    <property type="entry name" value="INNER MEMBRANE PROTEIN-RELATED"/>
    <property type="match status" value="1"/>
</dbReference>
<keyword evidence="1" id="KW-0472">Membrane</keyword>
<name>A0A6N3AXW7_9FIRM</name>
<feature type="transmembrane region" description="Helical" evidence="1">
    <location>
        <begin position="34"/>
        <end position="52"/>
    </location>
</feature>
<feature type="transmembrane region" description="Helical" evidence="1">
    <location>
        <begin position="141"/>
        <end position="161"/>
    </location>
</feature>
<dbReference type="AlphaFoldDB" id="A0A6N3AXW7"/>
<feature type="transmembrane region" description="Helical" evidence="1">
    <location>
        <begin position="195"/>
        <end position="213"/>
    </location>
</feature>
<dbReference type="InterPro" id="IPR007563">
    <property type="entry name" value="DUF554"/>
</dbReference>
<dbReference type="EMBL" id="CACRUX010000034">
    <property type="protein sequence ID" value="VYT94998.1"/>
    <property type="molecule type" value="Genomic_DNA"/>
</dbReference>
<evidence type="ECO:0000313" key="2">
    <source>
        <dbReference type="EMBL" id="VYT94998.1"/>
    </source>
</evidence>
<feature type="transmembrane region" description="Helical" evidence="1">
    <location>
        <begin position="168"/>
        <end position="189"/>
    </location>
</feature>
<reference evidence="2" key="1">
    <citation type="submission" date="2019-11" db="EMBL/GenBank/DDBJ databases">
        <authorList>
            <person name="Feng L."/>
        </authorList>
    </citation>
    <scope>NUCLEOTIDE SEQUENCE</scope>
    <source>
        <strain evidence="2">VrattiLFYP33</strain>
    </source>
</reference>
<sequence>MPGLGTLINMLIIVVGGLIGLTARNYLKQQLLDTLMVAMSACIIFIGIAGAVQESLVFDGQKFALTNLMMLVVTFIIGTVIGEFIDLDKKLEDFGAWLRVKTKNEGEGGFTQAFLTASFTVCIGAMAIIGSIKDATGDPSILIAKAMMDGIVVMIMTTTLGKGCIYSAIPVGIVQGLVTLLAIFISPWLTNQALSNISLTGSIMIFLIGVSLLTGKHFRIANMLPTLVVAALWAWL</sequence>
<feature type="transmembrane region" description="Helical" evidence="1">
    <location>
        <begin position="6"/>
        <end position="27"/>
    </location>
</feature>
<gene>
    <name evidence="2" type="primary">ydfK</name>
    <name evidence="2" type="ORF">VRLFYP33_00863</name>
</gene>
<organism evidence="2">
    <name type="scientific">Veillonella ratti</name>
    <dbReference type="NCBI Taxonomy" id="103892"/>
    <lineage>
        <taxon>Bacteria</taxon>
        <taxon>Bacillati</taxon>
        <taxon>Bacillota</taxon>
        <taxon>Negativicutes</taxon>
        <taxon>Veillonellales</taxon>
        <taxon>Veillonellaceae</taxon>
        <taxon>Veillonella</taxon>
    </lineage>
</organism>
<dbReference type="PANTHER" id="PTHR36111:SF2">
    <property type="entry name" value="INNER MEMBRANE PROTEIN"/>
    <property type="match status" value="1"/>
</dbReference>
<proteinExistence type="predicted"/>
<evidence type="ECO:0000256" key="1">
    <source>
        <dbReference type="SAM" id="Phobius"/>
    </source>
</evidence>
<accession>A0A6N3AXW7</accession>
<keyword evidence="1" id="KW-1133">Transmembrane helix</keyword>
<dbReference type="Pfam" id="PF04474">
    <property type="entry name" value="DUF554"/>
    <property type="match status" value="1"/>
</dbReference>
<dbReference type="RefSeq" id="WP_021842005.1">
    <property type="nucleotide sequence ID" value="NZ_CACRUX010000034.1"/>
</dbReference>
<feature type="transmembrane region" description="Helical" evidence="1">
    <location>
        <begin position="108"/>
        <end position="129"/>
    </location>
</feature>
<keyword evidence="1" id="KW-0812">Transmembrane</keyword>
<feature type="transmembrane region" description="Helical" evidence="1">
    <location>
        <begin position="64"/>
        <end position="87"/>
    </location>
</feature>